<protein>
    <submittedName>
        <fullName evidence="2">Uncharacterized protein</fullName>
    </submittedName>
</protein>
<evidence type="ECO:0000313" key="3">
    <source>
        <dbReference type="Proteomes" id="UP000193067"/>
    </source>
</evidence>
<dbReference type="SUPFAM" id="SSF52047">
    <property type="entry name" value="RNI-like"/>
    <property type="match status" value="1"/>
</dbReference>
<organism evidence="2 3">
    <name type="scientific">Trametes coccinea (strain BRFM310)</name>
    <name type="common">Pycnoporus coccineus</name>
    <dbReference type="NCBI Taxonomy" id="1353009"/>
    <lineage>
        <taxon>Eukaryota</taxon>
        <taxon>Fungi</taxon>
        <taxon>Dikarya</taxon>
        <taxon>Basidiomycota</taxon>
        <taxon>Agaricomycotina</taxon>
        <taxon>Agaricomycetes</taxon>
        <taxon>Polyporales</taxon>
        <taxon>Polyporaceae</taxon>
        <taxon>Trametes</taxon>
    </lineage>
</organism>
<dbReference type="EMBL" id="KZ084086">
    <property type="protein sequence ID" value="OSD08251.1"/>
    <property type="molecule type" value="Genomic_DNA"/>
</dbReference>
<dbReference type="Gene3D" id="1.20.1280.50">
    <property type="match status" value="1"/>
</dbReference>
<proteinExistence type="predicted"/>
<evidence type="ECO:0000256" key="1">
    <source>
        <dbReference type="SAM" id="MobiDB-lite"/>
    </source>
</evidence>
<name>A0A1Y2J714_TRAC3</name>
<dbReference type="OrthoDB" id="2746049at2759"/>
<dbReference type="STRING" id="1353009.A0A1Y2J714"/>
<reference evidence="2 3" key="1">
    <citation type="journal article" date="2015" name="Biotechnol. Biofuels">
        <title>Enhanced degradation of softwood versus hardwood by the white-rot fungus Pycnoporus coccineus.</title>
        <authorList>
            <person name="Couturier M."/>
            <person name="Navarro D."/>
            <person name="Chevret D."/>
            <person name="Henrissat B."/>
            <person name="Piumi F."/>
            <person name="Ruiz-Duenas F.J."/>
            <person name="Martinez A.T."/>
            <person name="Grigoriev I.V."/>
            <person name="Riley R."/>
            <person name="Lipzen A."/>
            <person name="Berrin J.G."/>
            <person name="Master E.R."/>
            <person name="Rosso M.N."/>
        </authorList>
    </citation>
    <scope>NUCLEOTIDE SEQUENCE [LARGE SCALE GENOMIC DNA]</scope>
    <source>
        <strain evidence="2 3">BRFM310</strain>
    </source>
</reference>
<keyword evidence="3" id="KW-1185">Reference proteome</keyword>
<feature type="region of interest" description="Disordered" evidence="1">
    <location>
        <begin position="538"/>
        <end position="557"/>
    </location>
</feature>
<sequence>MFAGDENNLGEEEDEQCVVLANQLALALRQRAAKLSSRTLRDVERSLAITRSHLRETLNNRLPIHQLPAEVMGMIFASALPCHDDSFRYSGFEEPDVVGVRRVRLAISAVCRRWRSIACQMASFWAVVEVSTSAPWAAECFRRSGNMPLHVLARYPFGNTSESTLIAQGDRIRGFFLELLKQDSARIPIELPNDLPPLPNLECLVIATRCRPFEDGRPMVDLAHRVPVFPHPPLRLRTLILKNLCWFPAIPYDRLTHLYISQGTPIDFRSLLTLLGHCEALQNLIMVDVYLAGANQVPADYRIDLPSLRLLTLGINQSRMLMRYLLRALVLPPTAILRVFGREALRALSGLDPFPAPPFTRSFDTLVIDSSSAGCTVQASGPSCGLLLDFGKTYSPPAVKLAEHVLLSLIPFSSIKCLTLRGEYSHQLVFGSMPSLTSVCLIDRGPEVPLGDLHVHDPWVSSALEVGGSRFPQVLEMEIWTATPAVTKLLTPSWFPSLGKVTVYHPPLHNQMNQHLVTAEAVRENHCPHTAFQQVDRAEQPTLDLPGIRPTQHPYEW</sequence>
<evidence type="ECO:0000313" key="2">
    <source>
        <dbReference type="EMBL" id="OSD08251.1"/>
    </source>
</evidence>
<accession>A0A1Y2J714</accession>
<gene>
    <name evidence="2" type="ORF">PYCCODRAFT_2248</name>
</gene>
<dbReference type="AlphaFoldDB" id="A0A1Y2J714"/>
<dbReference type="Proteomes" id="UP000193067">
    <property type="component" value="Unassembled WGS sequence"/>
</dbReference>